<keyword evidence="7" id="KW-1133">Transmembrane helix</keyword>
<dbReference type="EMBL" id="QSUL01000001">
    <property type="protein sequence ID" value="RGN40528.1"/>
    <property type="molecule type" value="Genomic_DNA"/>
</dbReference>
<keyword evidence="6" id="KW-0902">Two-component regulatory system</keyword>
<evidence type="ECO:0000256" key="8">
    <source>
        <dbReference type="SAM" id="SignalP"/>
    </source>
</evidence>
<dbReference type="AlphaFoldDB" id="A0A3E5BSC7"/>
<keyword evidence="4" id="KW-0808">Transferase</keyword>
<dbReference type="GO" id="GO:0000155">
    <property type="term" value="F:phosphorelay sensor kinase activity"/>
    <property type="evidence" value="ECO:0007669"/>
    <property type="project" value="InterPro"/>
</dbReference>
<dbReference type="PANTHER" id="PTHR43711">
    <property type="entry name" value="TWO-COMPONENT HISTIDINE KINASE"/>
    <property type="match status" value="1"/>
</dbReference>
<keyword evidence="7" id="KW-0472">Membrane</keyword>
<dbReference type="SMART" id="SM00387">
    <property type="entry name" value="HATPase_c"/>
    <property type="match status" value="1"/>
</dbReference>
<keyword evidence="7" id="KW-0812">Transmembrane</keyword>
<feature type="signal peptide" evidence="8">
    <location>
        <begin position="1"/>
        <end position="18"/>
    </location>
</feature>
<evidence type="ECO:0000256" key="1">
    <source>
        <dbReference type="ARBA" id="ARBA00000085"/>
    </source>
</evidence>
<evidence type="ECO:0000256" key="7">
    <source>
        <dbReference type="SAM" id="Phobius"/>
    </source>
</evidence>
<accession>A0A3E5BSC7</accession>
<reference evidence="10 11" key="1">
    <citation type="submission" date="2018-08" db="EMBL/GenBank/DDBJ databases">
        <title>A genome reference for cultivated species of the human gut microbiota.</title>
        <authorList>
            <person name="Zou Y."/>
            <person name="Xue W."/>
            <person name="Luo G."/>
        </authorList>
    </citation>
    <scope>NUCLEOTIDE SEQUENCE [LARGE SCALE GENOMIC DNA]</scope>
    <source>
        <strain evidence="10 11">OM05-15BH</strain>
    </source>
</reference>
<evidence type="ECO:0000259" key="9">
    <source>
        <dbReference type="PROSITE" id="PS50109"/>
    </source>
</evidence>
<dbReference type="SMART" id="SM00388">
    <property type="entry name" value="HisKA"/>
    <property type="match status" value="1"/>
</dbReference>
<dbReference type="InterPro" id="IPR003594">
    <property type="entry name" value="HATPase_dom"/>
</dbReference>
<dbReference type="EC" id="2.7.13.3" evidence="2"/>
<dbReference type="InterPro" id="IPR050736">
    <property type="entry name" value="Sensor_HK_Regulatory"/>
</dbReference>
<dbReference type="InterPro" id="IPR005467">
    <property type="entry name" value="His_kinase_dom"/>
</dbReference>
<feature type="domain" description="Histidine kinase" evidence="9">
    <location>
        <begin position="457"/>
        <end position="667"/>
    </location>
</feature>
<dbReference type="Gene3D" id="1.10.287.130">
    <property type="match status" value="1"/>
</dbReference>
<dbReference type="Pfam" id="PF00512">
    <property type="entry name" value="HisKA"/>
    <property type="match status" value="1"/>
</dbReference>
<name>A0A3E5BSC7_9BACE</name>
<evidence type="ECO:0000313" key="10">
    <source>
        <dbReference type="EMBL" id="RGN40528.1"/>
    </source>
</evidence>
<dbReference type="CDD" id="cd00082">
    <property type="entry name" value="HisKA"/>
    <property type="match status" value="1"/>
</dbReference>
<dbReference type="Gene3D" id="3.30.565.10">
    <property type="entry name" value="Histidine kinase-like ATPase, C-terminal domain"/>
    <property type="match status" value="1"/>
</dbReference>
<dbReference type="Proteomes" id="UP000260983">
    <property type="component" value="Unassembled WGS sequence"/>
</dbReference>
<proteinExistence type="predicted"/>
<evidence type="ECO:0000256" key="6">
    <source>
        <dbReference type="ARBA" id="ARBA00023012"/>
    </source>
</evidence>
<evidence type="ECO:0000313" key="11">
    <source>
        <dbReference type="Proteomes" id="UP000260983"/>
    </source>
</evidence>
<keyword evidence="8" id="KW-0732">Signal</keyword>
<dbReference type="InterPro" id="IPR036097">
    <property type="entry name" value="HisK_dim/P_sf"/>
</dbReference>
<dbReference type="PANTHER" id="PTHR43711:SF26">
    <property type="entry name" value="SENSOR HISTIDINE KINASE RCSC"/>
    <property type="match status" value="1"/>
</dbReference>
<dbReference type="RefSeq" id="WP_117723213.1">
    <property type="nucleotide sequence ID" value="NZ_QSUL01000001.1"/>
</dbReference>
<feature type="transmembrane region" description="Helical" evidence="7">
    <location>
        <begin position="405"/>
        <end position="425"/>
    </location>
</feature>
<keyword evidence="3" id="KW-0597">Phosphoprotein</keyword>
<protein>
    <recommendedName>
        <fullName evidence="2">histidine kinase</fullName>
        <ecNumber evidence="2">2.7.13.3</ecNumber>
    </recommendedName>
</protein>
<dbReference type="InterPro" id="IPR036890">
    <property type="entry name" value="HATPase_C_sf"/>
</dbReference>
<gene>
    <name evidence="10" type="ORF">DXB65_02125</name>
</gene>
<dbReference type="SUPFAM" id="SSF55874">
    <property type="entry name" value="ATPase domain of HSP90 chaperone/DNA topoisomerase II/histidine kinase"/>
    <property type="match status" value="1"/>
</dbReference>
<dbReference type="InterPro" id="IPR004358">
    <property type="entry name" value="Sig_transdc_His_kin-like_C"/>
</dbReference>
<dbReference type="Pfam" id="PF02518">
    <property type="entry name" value="HATPase_c"/>
    <property type="match status" value="1"/>
</dbReference>
<comment type="catalytic activity">
    <reaction evidence="1">
        <text>ATP + protein L-histidine = ADP + protein N-phospho-L-histidine.</text>
        <dbReference type="EC" id="2.7.13.3"/>
    </reaction>
</comment>
<keyword evidence="5 10" id="KW-0418">Kinase</keyword>
<evidence type="ECO:0000256" key="5">
    <source>
        <dbReference type="ARBA" id="ARBA00022777"/>
    </source>
</evidence>
<dbReference type="InterPro" id="IPR003661">
    <property type="entry name" value="HisK_dim/P_dom"/>
</dbReference>
<evidence type="ECO:0000256" key="3">
    <source>
        <dbReference type="ARBA" id="ARBA00022553"/>
    </source>
</evidence>
<feature type="chain" id="PRO_5017538940" description="histidine kinase" evidence="8">
    <location>
        <begin position="19"/>
        <end position="667"/>
    </location>
</feature>
<sequence>MRYILTTIFIFISSTLFAQNTTQATDSLLQLLNTTASSEKKIQIYRNLADISIDTPDAKTYLLKMYREASKVNDKKNMLNALNDIAVEESNYYRKDSVIKYIGYIKKIATPEEVNSLLPIYRMRIFDSQCFSDQKEEAIKEELSFLNAETDGSNDPYNKVASAYIMGSSFYMNNQFESALPHLQNAIKLVESLPEKKKFEYKRFVTWRLCFSYAQAGKTKESVKIMENLINLVEQKYKTDYQKQRPFYRIELYLLQYYSFMIGSLSYLTVEQTQEYWNKIQTIGKTLTNDLDRYNYYLCANNYYSNNHIKKDYPRAIEANDSLIRIAKILAPINLPGLYNINSLLYEESKDYPNALKYLKISHQIQDSLTTDVAHKQLNELQVKYDLNALNNEKTMLEIKNKQTLLISLSILLIIVISICTYLYFSWKKEKRMKMELKVLHGKAQESEKMKQAFINSICHEIRTPLNAIVGFSDLIMNDEIDMEMRREFPAEIQKSTVLLTELVNSMLEVANLDVSEEKLPCEPADLRNICTQEMEQLNKKPEIEYILDIAPESMIIQTNVQYLTQVIGHLLNNANKFTEKGCITLSYEADKQQEHISISVTDTGRGIPEEKYEEVFNRFSKLDTFVPGNGLGLYLCRLIVKRLAGEIKIDPDYTEGTRMIVTLPMH</sequence>
<comment type="caution">
    <text evidence="10">The sequence shown here is derived from an EMBL/GenBank/DDBJ whole genome shotgun (WGS) entry which is preliminary data.</text>
</comment>
<evidence type="ECO:0000256" key="2">
    <source>
        <dbReference type="ARBA" id="ARBA00012438"/>
    </source>
</evidence>
<evidence type="ECO:0000256" key="4">
    <source>
        <dbReference type="ARBA" id="ARBA00022679"/>
    </source>
</evidence>
<dbReference type="SUPFAM" id="SSF47384">
    <property type="entry name" value="Homodimeric domain of signal transducing histidine kinase"/>
    <property type="match status" value="1"/>
</dbReference>
<dbReference type="PRINTS" id="PR00344">
    <property type="entry name" value="BCTRLSENSOR"/>
</dbReference>
<dbReference type="PROSITE" id="PS50109">
    <property type="entry name" value="HIS_KIN"/>
    <property type="match status" value="1"/>
</dbReference>
<organism evidence="10 11">
    <name type="scientific">Bacteroides oleiciplenus</name>
    <dbReference type="NCBI Taxonomy" id="626931"/>
    <lineage>
        <taxon>Bacteria</taxon>
        <taxon>Pseudomonadati</taxon>
        <taxon>Bacteroidota</taxon>
        <taxon>Bacteroidia</taxon>
        <taxon>Bacteroidales</taxon>
        <taxon>Bacteroidaceae</taxon>
        <taxon>Bacteroides</taxon>
    </lineage>
</organism>